<keyword evidence="3" id="KW-1133">Transmembrane helix</keyword>
<dbReference type="SUPFAM" id="SSF56300">
    <property type="entry name" value="Metallo-dependent phosphatases"/>
    <property type="match status" value="1"/>
</dbReference>
<dbReference type="InterPro" id="IPR051158">
    <property type="entry name" value="Metallophosphoesterase_sf"/>
</dbReference>
<evidence type="ECO:0000313" key="5">
    <source>
        <dbReference type="EMBL" id="XDU63658.1"/>
    </source>
</evidence>
<evidence type="ECO:0000256" key="3">
    <source>
        <dbReference type="SAM" id="Phobius"/>
    </source>
</evidence>
<dbReference type="GO" id="GO:0009245">
    <property type="term" value="P:lipid A biosynthetic process"/>
    <property type="evidence" value="ECO:0007669"/>
    <property type="project" value="TreeGrafter"/>
</dbReference>
<organism evidence="5">
    <name type="scientific">Leptotrichia mesophila</name>
    <dbReference type="NCBI Taxonomy" id="3239303"/>
    <lineage>
        <taxon>Bacteria</taxon>
        <taxon>Fusobacteriati</taxon>
        <taxon>Fusobacteriota</taxon>
        <taxon>Fusobacteriia</taxon>
        <taxon>Fusobacteriales</taxon>
        <taxon>Leptotrichiaceae</taxon>
        <taxon>Leptotrichia</taxon>
    </lineage>
</organism>
<dbReference type="CDD" id="cd07385">
    <property type="entry name" value="MPP_YkuE_C"/>
    <property type="match status" value="1"/>
</dbReference>
<dbReference type="GO" id="GO:0046872">
    <property type="term" value="F:metal ion binding"/>
    <property type="evidence" value="ECO:0007669"/>
    <property type="project" value="UniProtKB-KW"/>
</dbReference>
<evidence type="ECO:0000256" key="1">
    <source>
        <dbReference type="ARBA" id="ARBA00022723"/>
    </source>
</evidence>
<keyword evidence="3" id="KW-0472">Membrane</keyword>
<dbReference type="InterPro" id="IPR029052">
    <property type="entry name" value="Metallo-depent_PP-like"/>
</dbReference>
<reference evidence="5" key="1">
    <citation type="submission" date="2024-07" db="EMBL/GenBank/DDBJ databases">
        <authorList>
            <person name="Li X.-J."/>
            <person name="Wang X."/>
        </authorList>
    </citation>
    <scope>NUCLEOTIDE SEQUENCE</scope>
    <source>
        <strain evidence="5">HSP-342</strain>
    </source>
</reference>
<evidence type="ECO:0000259" key="4">
    <source>
        <dbReference type="Pfam" id="PF00149"/>
    </source>
</evidence>
<dbReference type="PANTHER" id="PTHR31302">
    <property type="entry name" value="TRANSMEMBRANE PROTEIN WITH METALLOPHOSPHOESTERASE DOMAIN-RELATED"/>
    <property type="match status" value="1"/>
</dbReference>
<dbReference type="AlphaFoldDB" id="A0AB39V995"/>
<protein>
    <submittedName>
        <fullName evidence="5">Metallophosphoesterase</fullName>
    </submittedName>
</protein>
<proteinExistence type="predicted"/>
<dbReference type="Pfam" id="PF00149">
    <property type="entry name" value="Metallophos"/>
    <property type="match status" value="1"/>
</dbReference>
<dbReference type="KEGG" id="lmes:AB8B23_06855"/>
<evidence type="ECO:0000256" key="2">
    <source>
        <dbReference type="ARBA" id="ARBA00022801"/>
    </source>
</evidence>
<dbReference type="InterPro" id="IPR004843">
    <property type="entry name" value="Calcineurin-like_PHP"/>
</dbReference>
<sequence>MKKIKILILMIGIFLLIPILALIYAHYEFYDLQIKRYEIVSADIPKDFDGKRVLFVSDFQFDTDKKFNEKMMKKVVNRINSEKKDIIVLGGDYTNTVKFIPRFYEEIKKMEIPKYGVYSVLGNHDYWSSADEHVENLKKLGYNVLINENIGVKIGNEKIFISGVDDYWNEKIGSDAEKALNGIKKEDFNIFVSHNPDYFEDMTQEQKNLMDIGLAGHTHAGQITFFGQILIAPLKYKDKYGYGMKNYDGHKFYITSGVGGPVKGMFIRFFAKPEIVVFTLRRSNNFLIK</sequence>
<feature type="domain" description="Calcineurin-like phosphoesterase" evidence="4">
    <location>
        <begin position="52"/>
        <end position="220"/>
    </location>
</feature>
<dbReference type="GO" id="GO:0016020">
    <property type="term" value="C:membrane"/>
    <property type="evidence" value="ECO:0007669"/>
    <property type="project" value="GOC"/>
</dbReference>
<dbReference type="PANTHER" id="PTHR31302:SF31">
    <property type="entry name" value="PHOSPHODIESTERASE YAEI"/>
    <property type="match status" value="1"/>
</dbReference>
<name>A0AB39V995_9FUSO</name>
<keyword evidence="3" id="KW-0812">Transmembrane</keyword>
<dbReference type="Gene3D" id="3.60.21.10">
    <property type="match status" value="1"/>
</dbReference>
<dbReference type="RefSeq" id="WP_369712124.1">
    <property type="nucleotide sequence ID" value="NZ_CP165646.1"/>
</dbReference>
<keyword evidence="2" id="KW-0378">Hydrolase</keyword>
<dbReference type="EMBL" id="CP165646">
    <property type="protein sequence ID" value="XDU63658.1"/>
    <property type="molecule type" value="Genomic_DNA"/>
</dbReference>
<keyword evidence="1" id="KW-0479">Metal-binding</keyword>
<gene>
    <name evidence="5" type="ORF">AB8B23_06855</name>
</gene>
<dbReference type="GO" id="GO:0008758">
    <property type="term" value="F:UDP-2,3-diacylglucosamine hydrolase activity"/>
    <property type="evidence" value="ECO:0007669"/>
    <property type="project" value="TreeGrafter"/>
</dbReference>
<accession>A0AB39V995</accession>
<feature type="transmembrane region" description="Helical" evidence="3">
    <location>
        <begin position="7"/>
        <end position="27"/>
    </location>
</feature>